<evidence type="ECO:0000259" key="4">
    <source>
        <dbReference type="Pfam" id="PF23559"/>
    </source>
</evidence>
<gene>
    <name evidence="5" type="ORF">CQW23_21893</name>
</gene>
<dbReference type="Gene3D" id="1.10.10.10">
    <property type="entry name" value="Winged helix-like DNA-binding domain superfamily/Winged helix DNA-binding domain"/>
    <property type="match status" value="1"/>
</dbReference>
<comment type="caution">
    <text evidence="5">The sequence shown here is derived from an EMBL/GenBank/DDBJ whole genome shotgun (WGS) entry which is preliminary data.</text>
</comment>
<evidence type="ECO:0000256" key="2">
    <source>
        <dbReference type="ARBA" id="ARBA00022840"/>
    </source>
</evidence>
<evidence type="ECO:0000256" key="3">
    <source>
        <dbReference type="SAM" id="MobiDB-lite"/>
    </source>
</evidence>
<accession>A0A2G2VZA8</accession>
<protein>
    <recommendedName>
        <fullName evidence="4">Disease resistance protein winged helix domain-containing protein</fullName>
    </recommendedName>
</protein>
<dbReference type="STRING" id="33114.A0A2G2VZA8"/>
<dbReference type="PANTHER" id="PTHR23155">
    <property type="entry name" value="DISEASE RESISTANCE PROTEIN RP"/>
    <property type="match status" value="1"/>
</dbReference>
<dbReference type="Pfam" id="PF23559">
    <property type="entry name" value="WHD_DRP"/>
    <property type="match status" value="1"/>
</dbReference>
<dbReference type="OrthoDB" id="1935686at2759"/>
<dbReference type="GO" id="GO:0005524">
    <property type="term" value="F:ATP binding"/>
    <property type="evidence" value="ECO:0007669"/>
    <property type="project" value="UniProtKB-KW"/>
</dbReference>
<dbReference type="InterPro" id="IPR036388">
    <property type="entry name" value="WH-like_DNA-bd_sf"/>
</dbReference>
<dbReference type="InterPro" id="IPR044974">
    <property type="entry name" value="Disease_R_plants"/>
</dbReference>
<keyword evidence="2" id="KW-0067">ATP-binding</keyword>
<dbReference type="EMBL" id="MLFT02000009">
    <property type="protein sequence ID" value="PHT38320.1"/>
    <property type="molecule type" value="Genomic_DNA"/>
</dbReference>
<reference evidence="5 6" key="1">
    <citation type="journal article" date="2017" name="Genome Biol.">
        <title>New reference genome sequences of hot pepper reveal the massive evolution of plant disease-resistance genes by retroduplication.</title>
        <authorList>
            <person name="Kim S."/>
            <person name="Park J."/>
            <person name="Yeom S.I."/>
            <person name="Kim Y.M."/>
            <person name="Seo E."/>
            <person name="Kim K.T."/>
            <person name="Kim M.S."/>
            <person name="Lee J.M."/>
            <person name="Cheong K."/>
            <person name="Shin H.S."/>
            <person name="Kim S.B."/>
            <person name="Han K."/>
            <person name="Lee J."/>
            <person name="Park M."/>
            <person name="Lee H.A."/>
            <person name="Lee H.Y."/>
            <person name="Lee Y."/>
            <person name="Oh S."/>
            <person name="Lee J.H."/>
            <person name="Choi E."/>
            <person name="Choi E."/>
            <person name="Lee S.E."/>
            <person name="Jeon J."/>
            <person name="Kim H."/>
            <person name="Choi G."/>
            <person name="Song H."/>
            <person name="Lee J."/>
            <person name="Lee S.C."/>
            <person name="Kwon J.K."/>
            <person name="Lee H.Y."/>
            <person name="Koo N."/>
            <person name="Hong Y."/>
            <person name="Kim R.W."/>
            <person name="Kang W.H."/>
            <person name="Huh J.H."/>
            <person name="Kang B.C."/>
            <person name="Yang T.J."/>
            <person name="Lee Y.H."/>
            <person name="Bennetzen J.L."/>
            <person name="Choi D."/>
        </authorList>
    </citation>
    <scope>NUCLEOTIDE SEQUENCE [LARGE SCALE GENOMIC DNA]</scope>
    <source>
        <strain evidence="6">cv. PBC81</strain>
    </source>
</reference>
<dbReference type="PANTHER" id="PTHR23155:SF1185">
    <property type="entry name" value="DISEASE RESISTANCE RPP8-LIKE PROTEIN 3-RELATED"/>
    <property type="match status" value="1"/>
</dbReference>
<reference evidence="6" key="2">
    <citation type="journal article" date="2017" name="J. Anim. Genet.">
        <title>Multiple reference genome sequences of hot pepper reveal the massive evolution of plant disease resistance genes by retroduplication.</title>
        <authorList>
            <person name="Kim S."/>
            <person name="Park J."/>
            <person name="Yeom S.-I."/>
            <person name="Kim Y.-M."/>
            <person name="Seo E."/>
            <person name="Kim K.-T."/>
            <person name="Kim M.-S."/>
            <person name="Lee J.M."/>
            <person name="Cheong K."/>
            <person name="Shin H.-S."/>
            <person name="Kim S.-B."/>
            <person name="Han K."/>
            <person name="Lee J."/>
            <person name="Park M."/>
            <person name="Lee H.-A."/>
            <person name="Lee H.-Y."/>
            <person name="Lee Y."/>
            <person name="Oh S."/>
            <person name="Lee J.H."/>
            <person name="Choi E."/>
            <person name="Choi E."/>
            <person name="Lee S.E."/>
            <person name="Jeon J."/>
            <person name="Kim H."/>
            <person name="Choi G."/>
            <person name="Song H."/>
            <person name="Lee J."/>
            <person name="Lee S.-C."/>
            <person name="Kwon J.-K."/>
            <person name="Lee H.-Y."/>
            <person name="Koo N."/>
            <person name="Hong Y."/>
            <person name="Kim R.W."/>
            <person name="Kang W.-H."/>
            <person name="Huh J.H."/>
            <person name="Kang B.-C."/>
            <person name="Yang T.-J."/>
            <person name="Lee Y.-H."/>
            <person name="Bennetzen J.L."/>
            <person name="Choi D."/>
        </authorList>
    </citation>
    <scope>NUCLEOTIDE SEQUENCE [LARGE SCALE GENOMIC DNA]</scope>
    <source>
        <strain evidence="6">cv. PBC81</strain>
    </source>
</reference>
<feature type="region of interest" description="Disordered" evidence="3">
    <location>
        <begin position="286"/>
        <end position="307"/>
    </location>
</feature>
<evidence type="ECO:0000256" key="1">
    <source>
        <dbReference type="ARBA" id="ARBA00022741"/>
    </source>
</evidence>
<evidence type="ECO:0000313" key="5">
    <source>
        <dbReference type="EMBL" id="PHT38320.1"/>
    </source>
</evidence>
<evidence type="ECO:0000313" key="6">
    <source>
        <dbReference type="Proteomes" id="UP000224567"/>
    </source>
</evidence>
<keyword evidence="1" id="KW-0547">Nucleotide-binding</keyword>
<dbReference type="AlphaFoldDB" id="A0A2G2VZA8"/>
<dbReference type="InterPro" id="IPR058922">
    <property type="entry name" value="WHD_DRP"/>
</dbReference>
<sequence length="307" mass="35272">MIQNLNIHMSRESLEPDEGIHDVLALSYYDLAYQLKPSFLYLGNFPEDQNISGQRLYQLWAAEAIILLEGNQEEETTMMEIGECNLHGLSQRNMVQVQVEEITGRIKSYRPYDLMTDTCLSKSKEENFLKIVSPQHLHQSMCYPSSAKATSTHRVRRLSIIIDNNNVQKILSTDDKSFQHVRSALFFPRMTDLIHLIQLYYILDDWIRRHKWRGAHSQARMFWHHLNYMMIAFDKPVESLVSHSVVVISDGRLGSCYRIGQSQEMLGLRWGLRKVGSGSGLGSSLGLRAKGSKVRRDKGDSRLRVGS</sequence>
<dbReference type="Proteomes" id="UP000224567">
    <property type="component" value="Unassembled WGS sequence"/>
</dbReference>
<feature type="domain" description="Disease resistance protein winged helix" evidence="4">
    <location>
        <begin position="45"/>
        <end position="117"/>
    </location>
</feature>
<keyword evidence="6" id="KW-1185">Reference proteome</keyword>
<name>A0A2G2VZA8_CAPBA</name>
<dbReference type="GO" id="GO:0098542">
    <property type="term" value="P:defense response to other organism"/>
    <property type="evidence" value="ECO:0007669"/>
    <property type="project" value="TreeGrafter"/>
</dbReference>
<feature type="compositionally biased region" description="Basic and acidic residues" evidence="3">
    <location>
        <begin position="297"/>
        <end position="307"/>
    </location>
</feature>
<proteinExistence type="predicted"/>
<organism evidence="5 6">
    <name type="scientific">Capsicum baccatum</name>
    <name type="common">Peruvian pepper</name>
    <dbReference type="NCBI Taxonomy" id="33114"/>
    <lineage>
        <taxon>Eukaryota</taxon>
        <taxon>Viridiplantae</taxon>
        <taxon>Streptophyta</taxon>
        <taxon>Embryophyta</taxon>
        <taxon>Tracheophyta</taxon>
        <taxon>Spermatophyta</taxon>
        <taxon>Magnoliopsida</taxon>
        <taxon>eudicotyledons</taxon>
        <taxon>Gunneridae</taxon>
        <taxon>Pentapetalae</taxon>
        <taxon>asterids</taxon>
        <taxon>lamiids</taxon>
        <taxon>Solanales</taxon>
        <taxon>Solanaceae</taxon>
        <taxon>Solanoideae</taxon>
        <taxon>Capsiceae</taxon>
        <taxon>Capsicum</taxon>
    </lineage>
</organism>